<feature type="compositionally biased region" description="Polar residues" evidence="1">
    <location>
        <begin position="327"/>
        <end position="338"/>
    </location>
</feature>
<feature type="compositionally biased region" description="Basic and acidic residues" evidence="1">
    <location>
        <begin position="344"/>
        <end position="361"/>
    </location>
</feature>
<feature type="compositionally biased region" description="Pro residues" evidence="1">
    <location>
        <begin position="121"/>
        <end position="130"/>
    </location>
</feature>
<dbReference type="Proteomes" id="UP000465221">
    <property type="component" value="Unassembled WGS sequence"/>
</dbReference>
<feature type="region of interest" description="Disordered" evidence="1">
    <location>
        <begin position="117"/>
        <end position="402"/>
    </location>
</feature>
<organism evidence="2 3">
    <name type="scientific">Aspergillus udagawae</name>
    <dbReference type="NCBI Taxonomy" id="91492"/>
    <lineage>
        <taxon>Eukaryota</taxon>
        <taxon>Fungi</taxon>
        <taxon>Dikarya</taxon>
        <taxon>Ascomycota</taxon>
        <taxon>Pezizomycotina</taxon>
        <taxon>Eurotiomycetes</taxon>
        <taxon>Eurotiomycetidae</taxon>
        <taxon>Eurotiales</taxon>
        <taxon>Aspergillaceae</taxon>
        <taxon>Aspergillus</taxon>
        <taxon>Aspergillus subgen. Fumigati</taxon>
    </lineage>
</organism>
<feature type="compositionally biased region" description="Basic and acidic residues" evidence="1">
    <location>
        <begin position="221"/>
        <end position="236"/>
    </location>
</feature>
<feature type="compositionally biased region" description="Low complexity" evidence="1">
    <location>
        <begin position="184"/>
        <end position="208"/>
    </location>
</feature>
<evidence type="ECO:0000313" key="2">
    <source>
        <dbReference type="EMBL" id="GFF21959.1"/>
    </source>
</evidence>
<dbReference type="AlphaFoldDB" id="A0A8H3N5M6"/>
<dbReference type="OrthoDB" id="5371646at2759"/>
<feature type="compositionally biased region" description="Basic and acidic residues" evidence="1">
    <location>
        <begin position="368"/>
        <end position="382"/>
    </location>
</feature>
<name>A0A8H3N5M6_9EURO</name>
<dbReference type="EMBL" id="BLKC01000001">
    <property type="protein sequence ID" value="GFF21959.1"/>
    <property type="molecule type" value="Genomic_DNA"/>
</dbReference>
<evidence type="ECO:0000256" key="1">
    <source>
        <dbReference type="SAM" id="MobiDB-lite"/>
    </source>
</evidence>
<gene>
    <name evidence="2" type="ORF">IFM46972_00037</name>
</gene>
<accession>A0A8H3N5M6</accession>
<comment type="caution">
    <text evidence="2">The sequence shown here is derived from an EMBL/GenBank/DDBJ whole genome shotgun (WGS) entry which is preliminary data.</text>
</comment>
<proteinExistence type="predicted"/>
<protein>
    <submittedName>
        <fullName evidence="2">Uncharacterized protein</fullName>
    </submittedName>
</protein>
<sequence length="402" mass="44034">MSNISERPWTEEERYALLTEILKKAGVPSSHLVKMIKDFHIIPSWTDIPLPTGTDKPALYFSHVVFVFRVRTSHVVFALSRGFVKIRVDSSAWLLLIYSGPGRSLNSCQFAFHNMCQEQQQPPPPPPPQISLPVNQGLVSFPPPRHELSAPPAVSSEGSQMRKRPLFLLDKPPLAPRAIQPRPAASTASYSSESSASALLSPSLESIATKGEPPRKRGRPSKAEAERRKAAAEARGEAYPPPRRSGSHRLKAPSTPASPPGVMSSRTSFTPQAGIRPVEVQNPELRYAPPPGRPVTLMAPIDDGRARGVPSRDPALILRELPRPTDPRQTLPSPQPLQLSHAEPVARMDPGERLVEPRPSERFSFGDSSRRILTDPVSRRPDGPALSTPEVPAATSAERRPE</sequence>
<reference evidence="2 3" key="1">
    <citation type="submission" date="2020-01" db="EMBL/GenBank/DDBJ databases">
        <title>Draft genome sequence of Aspergillus udagawae IFM 46972.</title>
        <authorList>
            <person name="Takahashi H."/>
            <person name="Yaguchi T."/>
        </authorList>
    </citation>
    <scope>NUCLEOTIDE SEQUENCE [LARGE SCALE GENOMIC DNA]</scope>
    <source>
        <strain evidence="2 3">IFM 46972</strain>
    </source>
</reference>
<evidence type="ECO:0000313" key="3">
    <source>
        <dbReference type="Proteomes" id="UP000465221"/>
    </source>
</evidence>